<keyword evidence="11" id="KW-1185">Reference proteome</keyword>
<evidence type="ECO:0000256" key="6">
    <source>
        <dbReference type="ARBA" id="ARBA00048785"/>
    </source>
</evidence>
<feature type="binding site" evidence="9">
    <location>
        <position position="22"/>
    </location>
    <ligand>
        <name>5-amino-6-(D-ribitylamino)uracil</name>
        <dbReference type="ChEBI" id="CHEBI:15934"/>
    </ligand>
</feature>
<proteinExistence type="inferred from homology"/>
<evidence type="ECO:0000313" key="11">
    <source>
        <dbReference type="Proteomes" id="UP000189810"/>
    </source>
</evidence>
<dbReference type="GO" id="GO:0009349">
    <property type="term" value="C:riboflavin synthase complex"/>
    <property type="evidence" value="ECO:0007669"/>
    <property type="project" value="UniProtKB-UniRule"/>
</dbReference>
<evidence type="ECO:0000256" key="1">
    <source>
        <dbReference type="ARBA" id="ARBA00004917"/>
    </source>
</evidence>
<evidence type="ECO:0000256" key="3">
    <source>
        <dbReference type="ARBA" id="ARBA00012664"/>
    </source>
</evidence>
<comment type="similarity">
    <text evidence="2 9">Belongs to the DMRL synthase family.</text>
</comment>
<feature type="binding site" evidence="9">
    <location>
        <begin position="80"/>
        <end position="82"/>
    </location>
    <ligand>
        <name>5-amino-6-(D-ribitylamino)uracil</name>
        <dbReference type="ChEBI" id="CHEBI:15934"/>
    </ligand>
</feature>
<evidence type="ECO:0000256" key="4">
    <source>
        <dbReference type="ARBA" id="ARBA00022619"/>
    </source>
</evidence>
<comment type="subunit">
    <text evidence="9">Forms an icosahedral capsid composed of 60 subunits, arranged as a dodecamer of pentamers.</text>
</comment>
<dbReference type="InterPro" id="IPR034964">
    <property type="entry name" value="LS"/>
</dbReference>
<dbReference type="GO" id="GO:0000906">
    <property type="term" value="F:6,7-dimethyl-8-ribityllumazine synthase activity"/>
    <property type="evidence" value="ECO:0007669"/>
    <property type="project" value="UniProtKB-UniRule"/>
</dbReference>
<comment type="pathway">
    <text evidence="1 9">Cofactor biosynthesis; riboflavin biosynthesis; riboflavin from 2-hydroxy-3-oxobutyl phosphate and 5-amino-6-(D-ribitylamino)uracil: step 1/2.</text>
</comment>
<organism evidence="10 11">
    <name type="scientific">Thermocrinis minervae</name>
    <dbReference type="NCBI Taxonomy" id="381751"/>
    <lineage>
        <taxon>Bacteria</taxon>
        <taxon>Pseudomonadati</taxon>
        <taxon>Aquificota</taxon>
        <taxon>Aquificia</taxon>
        <taxon>Aquificales</taxon>
        <taxon>Aquificaceae</taxon>
        <taxon>Thermocrinis</taxon>
    </lineage>
</organism>
<evidence type="ECO:0000256" key="9">
    <source>
        <dbReference type="HAMAP-Rule" id="MF_00178"/>
    </source>
</evidence>
<gene>
    <name evidence="9" type="primary">ribH</name>
    <name evidence="10" type="ORF">SAMN05444391_1300</name>
</gene>
<feature type="binding site" evidence="9">
    <location>
        <position position="127"/>
    </location>
    <ligand>
        <name>(2S)-2-hydroxy-3-oxobutyl phosphate</name>
        <dbReference type="ChEBI" id="CHEBI:58830"/>
    </ligand>
</feature>
<dbReference type="Proteomes" id="UP000189810">
    <property type="component" value="Chromosome I"/>
</dbReference>
<dbReference type="EC" id="2.5.1.78" evidence="3 9"/>
<sequence>MKLYEGHLKAEGFSFGIVASRFNSLLVDKLVDGALDCLRRHGAQEDRIVLVKVPGSWEIPLAVKELTQRDHIDAVIALGVLIRGQTPHFEYIANEVSKSLAQISLETGKPVTFGIITADTLEQAVERAGTKQGNKGWEAAMSAIEMVNLLKSMR</sequence>
<feature type="binding site" evidence="9">
    <location>
        <begin position="85"/>
        <end position="86"/>
    </location>
    <ligand>
        <name>(2S)-2-hydroxy-3-oxobutyl phosphate</name>
        <dbReference type="ChEBI" id="CHEBI:58830"/>
    </ligand>
</feature>
<name>A0A1M6T4H6_9AQUI</name>
<evidence type="ECO:0000256" key="2">
    <source>
        <dbReference type="ARBA" id="ARBA00007424"/>
    </source>
</evidence>
<reference evidence="10 11" key="1">
    <citation type="submission" date="2016-11" db="EMBL/GenBank/DDBJ databases">
        <authorList>
            <person name="Jaros S."/>
            <person name="Januszkiewicz K."/>
            <person name="Wedrychowicz H."/>
        </authorList>
    </citation>
    <scope>NUCLEOTIDE SEQUENCE [LARGE SCALE GENOMIC DNA]</scope>
    <source>
        <strain evidence="10 11">DSM 19557</strain>
    </source>
</reference>
<dbReference type="OrthoDB" id="9809709at2"/>
<evidence type="ECO:0000313" key="10">
    <source>
        <dbReference type="EMBL" id="SHK51912.1"/>
    </source>
</evidence>
<dbReference type="NCBIfam" id="TIGR00114">
    <property type="entry name" value="lumazine-synth"/>
    <property type="match status" value="1"/>
</dbReference>
<dbReference type="NCBIfam" id="NF000812">
    <property type="entry name" value="PRK00061.1-4"/>
    <property type="match status" value="1"/>
</dbReference>
<protein>
    <recommendedName>
        <fullName evidence="8 9">6,7-dimethyl-8-ribityllumazine synthase</fullName>
        <shortName evidence="9">DMRL synthase</shortName>
        <shortName evidence="9">LS</shortName>
        <shortName evidence="9">Lumazine synthase</shortName>
        <ecNumber evidence="3 9">2.5.1.78</ecNumber>
    </recommendedName>
</protein>
<keyword evidence="5 9" id="KW-0808">Transferase</keyword>
<dbReference type="RefSeq" id="WP_079654395.1">
    <property type="nucleotide sequence ID" value="NZ_LT670846.1"/>
</dbReference>
<evidence type="ECO:0000256" key="5">
    <source>
        <dbReference type="ARBA" id="ARBA00022679"/>
    </source>
</evidence>
<feature type="binding site" evidence="9">
    <location>
        <begin position="56"/>
        <end position="58"/>
    </location>
    <ligand>
        <name>5-amino-6-(D-ribitylamino)uracil</name>
        <dbReference type="ChEBI" id="CHEBI:15934"/>
    </ligand>
</feature>
<accession>A0A1M6T4H6</accession>
<dbReference type="SUPFAM" id="SSF52121">
    <property type="entry name" value="Lumazine synthase"/>
    <property type="match status" value="1"/>
</dbReference>
<comment type="catalytic activity">
    <reaction evidence="6 9">
        <text>(2S)-2-hydroxy-3-oxobutyl phosphate + 5-amino-6-(D-ribitylamino)uracil = 6,7-dimethyl-8-(1-D-ribityl)lumazine + phosphate + 2 H2O + H(+)</text>
        <dbReference type="Rhea" id="RHEA:26152"/>
        <dbReference type="ChEBI" id="CHEBI:15377"/>
        <dbReference type="ChEBI" id="CHEBI:15378"/>
        <dbReference type="ChEBI" id="CHEBI:15934"/>
        <dbReference type="ChEBI" id="CHEBI:43474"/>
        <dbReference type="ChEBI" id="CHEBI:58201"/>
        <dbReference type="ChEBI" id="CHEBI:58830"/>
        <dbReference type="EC" id="2.5.1.78"/>
    </reaction>
</comment>
<dbReference type="GO" id="GO:0005829">
    <property type="term" value="C:cytosol"/>
    <property type="evidence" value="ECO:0007669"/>
    <property type="project" value="TreeGrafter"/>
</dbReference>
<evidence type="ECO:0000256" key="7">
    <source>
        <dbReference type="ARBA" id="ARBA00058151"/>
    </source>
</evidence>
<keyword evidence="4 9" id="KW-0686">Riboflavin biosynthesis</keyword>
<dbReference type="Gene3D" id="3.40.50.960">
    <property type="entry name" value="Lumazine/riboflavin synthase"/>
    <property type="match status" value="1"/>
</dbReference>
<evidence type="ECO:0000256" key="8">
    <source>
        <dbReference type="ARBA" id="ARBA00072606"/>
    </source>
</evidence>
<comment type="function">
    <text evidence="7 9">Catalyzes the formation of 6,7-dimethyl-8-ribityllumazine by condensation of 5-amino-6-(D-ribitylamino)uracil with 3,4-dihydroxy-2-butanone 4-phosphate. This is the penultimate step in the biosynthesis of riboflavin.</text>
</comment>
<dbReference type="CDD" id="cd09209">
    <property type="entry name" value="Lumazine_synthase-I"/>
    <property type="match status" value="1"/>
</dbReference>
<dbReference type="GO" id="GO:0009231">
    <property type="term" value="P:riboflavin biosynthetic process"/>
    <property type="evidence" value="ECO:0007669"/>
    <property type="project" value="UniProtKB-UniRule"/>
</dbReference>
<dbReference type="PANTHER" id="PTHR21058">
    <property type="entry name" value="6,7-DIMETHYL-8-RIBITYLLUMAZINE SYNTHASE DMRL SYNTHASE LUMAZINE SYNTHASE"/>
    <property type="match status" value="1"/>
</dbReference>
<dbReference type="InterPro" id="IPR002180">
    <property type="entry name" value="LS/RS"/>
</dbReference>
<feature type="binding site" evidence="9">
    <location>
        <position position="113"/>
    </location>
    <ligand>
        <name>5-amino-6-(D-ribitylamino)uracil</name>
        <dbReference type="ChEBI" id="CHEBI:15934"/>
    </ligand>
</feature>
<feature type="active site" description="Proton donor" evidence="9">
    <location>
        <position position="88"/>
    </location>
</feature>
<dbReference type="HAMAP" id="MF_00178">
    <property type="entry name" value="Lumazine_synth"/>
    <property type="match status" value="1"/>
</dbReference>
<dbReference type="AlphaFoldDB" id="A0A1M6T4H6"/>
<dbReference type="UniPathway" id="UPA00275">
    <property type="reaction ID" value="UER00404"/>
</dbReference>
<dbReference type="InterPro" id="IPR036467">
    <property type="entry name" value="LS/RS_sf"/>
</dbReference>
<dbReference type="EMBL" id="LT670846">
    <property type="protein sequence ID" value="SHK51912.1"/>
    <property type="molecule type" value="Genomic_DNA"/>
</dbReference>
<dbReference type="PANTHER" id="PTHR21058:SF0">
    <property type="entry name" value="6,7-DIMETHYL-8-RIBITYLLUMAZINE SYNTHASE"/>
    <property type="match status" value="1"/>
</dbReference>
<dbReference type="Pfam" id="PF00885">
    <property type="entry name" value="DMRL_synthase"/>
    <property type="match status" value="1"/>
</dbReference>
<dbReference type="STRING" id="381751.SAMN05444391_1300"/>
<dbReference type="FunFam" id="3.40.50.960:FF:000001">
    <property type="entry name" value="6,7-dimethyl-8-ribityllumazine synthase"/>
    <property type="match status" value="1"/>
</dbReference>